<name>K0RZY3_THAOC</name>
<dbReference type="EMBL" id="AGNL01024738">
    <property type="protein sequence ID" value="EJK58605.1"/>
    <property type="molecule type" value="Genomic_DNA"/>
</dbReference>
<evidence type="ECO:0000313" key="2">
    <source>
        <dbReference type="EMBL" id="EJK58605.1"/>
    </source>
</evidence>
<feature type="compositionally biased region" description="Polar residues" evidence="1">
    <location>
        <begin position="399"/>
        <end position="412"/>
    </location>
</feature>
<proteinExistence type="predicted"/>
<evidence type="ECO:0000256" key="1">
    <source>
        <dbReference type="SAM" id="MobiDB-lite"/>
    </source>
</evidence>
<protein>
    <submittedName>
        <fullName evidence="2">Uncharacterized protein</fullName>
    </submittedName>
</protein>
<feature type="region of interest" description="Disordered" evidence="1">
    <location>
        <begin position="222"/>
        <end position="255"/>
    </location>
</feature>
<keyword evidence="3" id="KW-1185">Reference proteome</keyword>
<evidence type="ECO:0000313" key="3">
    <source>
        <dbReference type="Proteomes" id="UP000266841"/>
    </source>
</evidence>
<dbReference type="Proteomes" id="UP000266841">
    <property type="component" value="Unassembled WGS sequence"/>
</dbReference>
<feature type="region of interest" description="Disordered" evidence="1">
    <location>
        <begin position="390"/>
        <end position="416"/>
    </location>
</feature>
<organism evidence="2 3">
    <name type="scientific">Thalassiosira oceanica</name>
    <name type="common">Marine diatom</name>
    <dbReference type="NCBI Taxonomy" id="159749"/>
    <lineage>
        <taxon>Eukaryota</taxon>
        <taxon>Sar</taxon>
        <taxon>Stramenopiles</taxon>
        <taxon>Ochrophyta</taxon>
        <taxon>Bacillariophyta</taxon>
        <taxon>Coscinodiscophyceae</taxon>
        <taxon>Thalassiosirophycidae</taxon>
        <taxon>Thalassiosirales</taxon>
        <taxon>Thalassiosiraceae</taxon>
        <taxon>Thalassiosira</taxon>
    </lineage>
</organism>
<sequence length="685" mass="75147">MQLAKELLWMRAGAHLDDLTAVEERKALAELGRNCCRGQPLGPWFSLDSLVVMVVAAPPCGPVDQDCSRSLTSQSFEYDVIASMFHVYMIRAPATWYGNRATKDTSYPQPWEYTFILCKGSYECLNWRLFLLPVPRRFPPVDYDTKPKHKSKARKIGRAEETEMIGRGVEDRRTIDLDVKRPADHNGATPDARNPTATKLWTISLSTNYVGLTVGRRSTSMLDSHGLSNIRSGSRGGRGGSRCANSNSNAGNNNVNTAEQQSVAAALTEINAGPVANAGQVGSEGDQHSCHSSQQAEQWIWARDHTPAHLISPRARTCILPGEVGGRPLRPLDRARLQALVPTSTSQTIINAGEKLKEMQEITEGPQPQFGDIVLGRASITNCGQVQVQGIPPRISGRSGRSPTMAQDSSMKMSEGNRHPVVANLKKVFIKIYDDKSGRRSLTRSTMARLSLCSTIREPNHYEEHSAVCPGLKGGRTIRGPQTIRGPPYPQSLARLARSNPLGLASCPGREAESFRDLGALILGEVPYVPRVYDPGACHVVRKPYLSDERSVLSAISHGNTLSFYYELYLLRLPYLYALLVLPLDARFTRSGVTGGHVRQAAVVLRPAHPGTGRFAWSRLAILVYGQRDGTAFQYAADHLLALRVTLALELVHHQADSEESPLASLRTTLLTTSACQVHLILPTM</sequence>
<dbReference type="AlphaFoldDB" id="K0RZY3"/>
<reference evidence="2 3" key="1">
    <citation type="journal article" date="2012" name="Genome Biol.">
        <title>Genome and low-iron response of an oceanic diatom adapted to chronic iron limitation.</title>
        <authorList>
            <person name="Lommer M."/>
            <person name="Specht M."/>
            <person name="Roy A.S."/>
            <person name="Kraemer L."/>
            <person name="Andreson R."/>
            <person name="Gutowska M.A."/>
            <person name="Wolf J."/>
            <person name="Bergner S.V."/>
            <person name="Schilhabel M.B."/>
            <person name="Klostermeier U.C."/>
            <person name="Beiko R.G."/>
            <person name="Rosenstiel P."/>
            <person name="Hippler M."/>
            <person name="Laroche J."/>
        </authorList>
    </citation>
    <scope>NUCLEOTIDE SEQUENCE [LARGE SCALE GENOMIC DNA]</scope>
    <source>
        <strain evidence="2 3">CCMP1005</strain>
    </source>
</reference>
<gene>
    <name evidence="2" type="ORF">THAOC_21254</name>
</gene>
<comment type="caution">
    <text evidence="2">The sequence shown here is derived from an EMBL/GenBank/DDBJ whole genome shotgun (WGS) entry which is preliminary data.</text>
</comment>
<feature type="compositionally biased region" description="Low complexity" evidence="1">
    <location>
        <begin position="241"/>
        <end position="254"/>
    </location>
</feature>
<accession>K0RZY3</accession>